<evidence type="ECO:0000313" key="2">
    <source>
        <dbReference type="EMBL" id="WIA23349.1"/>
    </source>
</evidence>
<dbReference type="EMBL" id="CP126223">
    <property type="protein sequence ID" value="WIA23349.1"/>
    <property type="molecule type" value="Genomic_DNA"/>
</dbReference>
<feature type="compositionally biased region" description="Low complexity" evidence="1">
    <location>
        <begin position="48"/>
        <end position="60"/>
    </location>
</feature>
<evidence type="ECO:0000256" key="1">
    <source>
        <dbReference type="SAM" id="MobiDB-lite"/>
    </source>
</evidence>
<protein>
    <submittedName>
        <fullName evidence="2">Uncharacterized protein</fullName>
    </submittedName>
</protein>
<accession>A0ABY8UP52</accession>
<sequence length="81" mass="8913">MCHRARLVLTTPRVRGSSMRLNATLAKQQARASCEFGMPLWRHLMAASGSGSSSSSSSSSSRRRVKLSPKQLKAKLQEVRL</sequence>
<feature type="region of interest" description="Disordered" evidence="1">
    <location>
        <begin position="47"/>
        <end position="81"/>
    </location>
</feature>
<keyword evidence="3" id="KW-1185">Reference proteome</keyword>
<proteinExistence type="predicted"/>
<organism evidence="2 3">
    <name type="scientific">Tetradesmus obliquus</name>
    <name type="common">Green alga</name>
    <name type="synonym">Acutodesmus obliquus</name>
    <dbReference type="NCBI Taxonomy" id="3088"/>
    <lineage>
        <taxon>Eukaryota</taxon>
        <taxon>Viridiplantae</taxon>
        <taxon>Chlorophyta</taxon>
        <taxon>core chlorophytes</taxon>
        <taxon>Chlorophyceae</taxon>
        <taxon>CS clade</taxon>
        <taxon>Sphaeropleales</taxon>
        <taxon>Scenedesmaceae</taxon>
        <taxon>Tetradesmus</taxon>
    </lineage>
</organism>
<name>A0ABY8UP52_TETOB</name>
<evidence type="ECO:0000313" key="3">
    <source>
        <dbReference type="Proteomes" id="UP001244341"/>
    </source>
</evidence>
<reference evidence="2 3" key="1">
    <citation type="submission" date="2023-05" db="EMBL/GenBank/DDBJ databases">
        <title>A 100% complete, gapless, phased diploid assembly of the Scenedesmus obliquus UTEX 3031 genome.</title>
        <authorList>
            <person name="Biondi T.C."/>
            <person name="Hanschen E.R."/>
            <person name="Kwon T."/>
            <person name="Eng W."/>
            <person name="Kruse C.P.S."/>
            <person name="Koehler S.I."/>
            <person name="Kunde Y."/>
            <person name="Gleasner C.D."/>
            <person name="You Mak K.T."/>
            <person name="Polle J."/>
            <person name="Hovde B.T."/>
            <person name="Starkenburg S.R."/>
        </authorList>
    </citation>
    <scope>NUCLEOTIDE SEQUENCE [LARGE SCALE GENOMIC DNA]</scope>
    <source>
        <strain evidence="2 3">DOE0152z</strain>
    </source>
</reference>
<dbReference type="Proteomes" id="UP001244341">
    <property type="component" value="Chromosome 16b"/>
</dbReference>
<gene>
    <name evidence="2" type="ORF">OEZ85_000112</name>
</gene>